<dbReference type="OrthoDB" id="1577640at2759"/>
<organism evidence="1 2">
    <name type="scientific">Aspergillus glaucus CBS 516.65</name>
    <dbReference type="NCBI Taxonomy" id="1160497"/>
    <lineage>
        <taxon>Eukaryota</taxon>
        <taxon>Fungi</taxon>
        <taxon>Dikarya</taxon>
        <taxon>Ascomycota</taxon>
        <taxon>Pezizomycotina</taxon>
        <taxon>Eurotiomycetes</taxon>
        <taxon>Eurotiomycetidae</taxon>
        <taxon>Eurotiales</taxon>
        <taxon>Aspergillaceae</taxon>
        <taxon>Aspergillus</taxon>
        <taxon>Aspergillus subgen. Aspergillus</taxon>
    </lineage>
</organism>
<dbReference type="GeneID" id="34457796"/>
<dbReference type="PANTHER" id="PTHR46082">
    <property type="entry name" value="ATP/GTP-BINDING PROTEIN-RELATED"/>
    <property type="match status" value="1"/>
</dbReference>
<reference evidence="2" key="1">
    <citation type="journal article" date="2017" name="Genome Biol.">
        <title>Comparative genomics reveals high biological diversity and specific adaptations in the industrially and medically important fungal genus Aspergillus.</title>
        <authorList>
            <person name="de Vries R.P."/>
            <person name="Riley R."/>
            <person name="Wiebenga A."/>
            <person name="Aguilar-Osorio G."/>
            <person name="Amillis S."/>
            <person name="Uchima C.A."/>
            <person name="Anderluh G."/>
            <person name="Asadollahi M."/>
            <person name="Askin M."/>
            <person name="Barry K."/>
            <person name="Battaglia E."/>
            <person name="Bayram O."/>
            <person name="Benocci T."/>
            <person name="Braus-Stromeyer S.A."/>
            <person name="Caldana C."/>
            <person name="Canovas D."/>
            <person name="Cerqueira G.C."/>
            <person name="Chen F."/>
            <person name="Chen W."/>
            <person name="Choi C."/>
            <person name="Clum A."/>
            <person name="Dos Santos R.A."/>
            <person name="Damasio A.R."/>
            <person name="Diallinas G."/>
            <person name="Emri T."/>
            <person name="Fekete E."/>
            <person name="Flipphi M."/>
            <person name="Freyberg S."/>
            <person name="Gallo A."/>
            <person name="Gournas C."/>
            <person name="Habgood R."/>
            <person name="Hainaut M."/>
            <person name="Harispe M.L."/>
            <person name="Henrissat B."/>
            <person name="Hilden K.S."/>
            <person name="Hope R."/>
            <person name="Hossain A."/>
            <person name="Karabika E."/>
            <person name="Karaffa L."/>
            <person name="Karanyi Z."/>
            <person name="Krasevec N."/>
            <person name="Kuo A."/>
            <person name="Kusch H."/>
            <person name="LaButti K."/>
            <person name="Lagendijk E.L."/>
            <person name="Lapidus A."/>
            <person name="Levasseur A."/>
            <person name="Lindquist E."/>
            <person name="Lipzen A."/>
            <person name="Logrieco A.F."/>
            <person name="MacCabe A."/>
            <person name="Maekelae M.R."/>
            <person name="Malavazi I."/>
            <person name="Melin P."/>
            <person name="Meyer V."/>
            <person name="Mielnichuk N."/>
            <person name="Miskei M."/>
            <person name="Molnar A.P."/>
            <person name="Mule G."/>
            <person name="Ngan C.Y."/>
            <person name="Orejas M."/>
            <person name="Orosz E."/>
            <person name="Ouedraogo J.P."/>
            <person name="Overkamp K.M."/>
            <person name="Park H.-S."/>
            <person name="Perrone G."/>
            <person name="Piumi F."/>
            <person name="Punt P.J."/>
            <person name="Ram A.F."/>
            <person name="Ramon A."/>
            <person name="Rauscher S."/>
            <person name="Record E."/>
            <person name="Riano-Pachon D.M."/>
            <person name="Robert V."/>
            <person name="Roehrig J."/>
            <person name="Ruller R."/>
            <person name="Salamov A."/>
            <person name="Salih N.S."/>
            <person name="Samson R.A."/>
            <person name="Sandor E."/>
            <person name="Sanguinetti M."/>
            <person name="Schuetze T."/>
            <person name="Sepcic K."/>
            <person name="Shelest E."/>
            <person name="Sherlock G."/>
            <person name="Sophianopoulou V."/>
            <person name="Squina F.M."/>
            <person name="Sun H."/>
            <person name="Susca A."/>
            <person name="Todd R.B."/>
            <person name="Tsang A."/>
            <person name="Unkles S.E."/>
            <person name="van de Wiele N."/>
            <person name="van Rossen-Uffink D."/>
            <person name="Oliveira J.V."/>
            <person name="Vesth T.C."/>
            <person name="Visser J."/>
            <person name="Yu J.-H."/>
            <person name="Zhou M."/>
            <person name="Andersen M.R."/>
            <person name="Archer D.B."/>
            <person name="Baker S.E."/>
            <person name="Benoit I."/>
            <person name="Brakhage A.A."/>
            <person name="Braus G.H."/>
            <person name="Fischer R."/>
            <person name="Frisvad J.C."/>
            <person name="Goldman G.H."/>
            <person name="Houbraken J."/>
            <person name="Oakley B."/>
            <person name="Pocsi I."/>
            <person name="Scazzocchio C."/>
            <person name="Seiboth B."/>
            <person name="vanKuyk P.A."/>
            <person name="Wortman J."/>
            <person name="Dyer P.S."/>
            <person name="Grigoriev I.V."/>
        </authorList>
    </citation>
    <scope>NUCLEOTIDE SEQUENCE [LARGE SCALE GENOMIC DNA]</scope>
    <source>
        <strain evidence="2">CBS 516.65</strain>
    </source>
</reference>
<gene>
    <name evidence="1" type="ORF">ASPGLDRAFT_137490</name>
</gene>
<dbReference type="InterPro" id="IPR053137">
    <property type="entry name" value="NLR-like"/>
</dbReference>
<evidence type="ECO:0000313" key="2">
    <source>
        <dbReference type="Proteomes" id="UP000184300"/>
    </source>
</evidence>
<name>A0A1L9V5I5_ASPGL</name>
<dbReference type="STRING" id="1160497.A0A1L9V5I5"/>
<sequence>MSSTRELSHDGYTVGWICALPLEMAAAKAMLDETHPKLLQSSHDHNSSALGNVAGHNVAIVSLPYGIYGTTSAAVVAVQVLSTFPCIRFGMMVGIGGGAPSSQNDIRPGFYQESCNNYDYGKTVASGRFERTGTRNLPPQILLTAVTEPIVSRARKLADITNNIHI</sequence>
<dbReference type="Proteomes" id="UP000184300">
    <property type="component" value="Unassembled WGS sequence"/>
</dbReference>
<dbReference type="EMBL" id="KV878921">
    <property type="protein sequence ID" value="OJJ79151.1"/>
    <property type="molecule type" value="Genomic_DNA"/>
</dbReference>
<dbReference type="Gene3D" id="3.40.50.1580">
    <property type="entry name" value="Nucleoside phosphorylase domain"/>
    <property type="match status" value="1"/>
</dbReference>
<evidence type="ECO:0008006" key="3">
    <source>
        <dbReference type="Google" id="ProtNLM"/>
    </source>
</evidence>
<evidence type="ECO:0000313" key="1">
    <source>
        <dbReference type="EMBL" id="OJJ79151.1"/>
    </source>
</evidence>
<dbReference type="RefSeq" id="XP_022395849.1">
    <property type="nucleotide sequence ID" value="XM_022541535.1"/>
</dbReference>
<proteinExistence type="predicted"/>
<accession>A0A1L9V5I5</accession>
<dbReference type="InterPro" id="IPR035994">
    <property type="entry name" value="Nucleoside_phosphorylase_sf"/>
</dbReference>
<protein>
    <recommendedName>
        <fullName evidence="3">Nucleoside phosphorylase domain-containing protein</fullName>
    </recommendedName>
</protein>
<keyword evidence="2" id="KW-1185">Reference proteome</keyword>
<dbReference type="PANTHER" id="PTHR46082:SF11">
    <property type="entry name" value="AAA+ ATPASE DOMAIN-CONTAINING PROTEIN-RELATED"/>
    <property type="match status" value="1"/>
</dbReference>
<dbReference type="AlphaFoldDB" id="A0A1L9V5I5"/>
<dbReference type="SUPFAM" id="SSF53167">
    <property type="entry name" value="Purine and uridine phosphorylases"/>
    <property type="match status" value="1"/>
</dbReference>
<dbReference type="GO" id="GO:0003824">
    <property type="term" value="F:catalytic activity"/>
    <property type="evidence" value="ECO:0007669"/>
    <property type="project" value="InterPro"/>
</dbReference>
<dbReference type="GO" id="GO:0009116">
    <property type="term" value="P:nucleoside metabolic process"/>
    <property type="evidence" value="ECO:0007669"/>
    <property type="project" value="InterPro"/>
</dbReference>
<dbReference type="VEuPathDB" id="FungiDB:ASPGLDRAFT_137490"/>